<evidence type="ECO:0000256" key="2">
    <source>
        <dbReference type="ARBA" id="ARBA00022803"/>
    </source>
</evidence>
<comment type="similarity">
    <text evidence="3">Belongs to the RPAP3 family.</text>
</comment>
<sequence length="418" mass="45343">MTRDAQSDREQAEKFKQLGNEAFRKQQWAEAIGHYSAAQLSDPNEATYPLNRAMAYLKLGKFLDAERDCTTALSMSPNNVKALYRRATASIGANELEKAVEDYEAVIRLDPKNAEAKAGLAKACQALESQKSMSSEPLDLTKLGTGLDKASEHIGSPDVASDPRFSIMSKETNNSVEAARKFLQQIGMSDAANQESDLEPKASTSALPDKFPGETGGLLREVTTRKTATKPAVQPDTAIAMTLSSSVSALAARFNEETSTAPHLQSTGAAAKKTASALNFGVSASQNTAVTPSAQVRQEIRAYSGRMTSLEFQKKWKSKSVRLQLLLSIDPDSIPRMIDAMLDPQLVGEILQTVADGYRADQQSVELLKLAEAMLVVLARCKRFGMTVCMLDDTEKGHAAYLVNITGRSDLKSIWEVA</sequence>
<dbReference type="SMART" id="SM00028">
    <property type="entry name" value="TPR"/>
    <property type="match status" value="3"/>
</dbReference>
<evidence type="ECO:0000256" key="4">
    <source>
        <dbReference type="ARBA" id="ARBA00040133"/>
    </source>
</evidence>
<keyword evidence="2 5" id="KW-0802">TPR repeat</keyword>
<proteinExistence type="inferred from homology"/>
<dbReference type="Pfam" id="PF13877">
    <property type="entry name" value="RPAP3_C"/>
    <property type="match status" value="1"/>
</dbReference>
<evidence type="ECO:0000256" key="6">
    <source>
        <dbReference type="SAM" id="MobiDB-lite"/>
    </source>
</evidence>
<evidence type="ECO:0000256" key="1">
    <source>
        <dbReference type="ARBA" id="ARBA00022737"/>
    </source>
</evidence>
<evidence type="ECO:0000256" key="3">
    <source>
        <dbReference type="ARBA" id="ARBA00038275"/>
    </source>
</evidence>
<feature type="region of interest" description="Disordered" evidence="6">
    <location>
        <begin position="192"/>
        <end position="216"/>
    </location>
</feature>
<accession>A0A077QSD1</accession>
<dbReference type="PANTHER" id="PTHR46423:SF1">
    <property type="entry name" value="RNA POLYMERASE II-ASSOCIATED PROTEIN 3"/>
    <property type="match status" value="1"/>
</dbReference>
<dbReference type="Pfam" id="PF13432">
    <property type="entry name" value="TPR_16"/>
    <property type="match status" value="1"/>
</dbReference>
<feature type="domain" description="RNA-polymerase II-associated protein 3-like C-terminal" evidence="7">
    <location>
        <begin position="308"/>
        <end position="396"/>
    </location>
</feature>
<protein>
    <recommendedName>
        <fullName evidence="4">RNA polymerase II-associated protein 3</fullName>
    </recommendedName>
</protein>
<feature type="repeat" description="TPR" evidence="5">
    <location>
        <begin position="80"/>
        <end position="113"/>
    </location>
</feature>
<dbReference type="InterPro" id="IPR051966">
    <property type="entry name" value="RPAP3"/>
</dbReference>
<name>A0A077QSD1_9BASI</name>
<dbReference type="InterPro" id="IPR025986">
    <property type="entry name" value="RPAP3-like_C"/>
</dbReference>
<dbReference type="GO" id="GO:0101031">
    <property type="term" value="C:protein folding chaperone complex"/>
    <property type="evidence" value="ECO:0007669"/>
    <property type="project" value="TreeGrafter"/>
</dbReference>
<evidence type="ECO:0000313" key="8">
    <source>
        <dbReference type="EMBL" id="CDI52485.1"/>
    </source>
</evidence>
<dbReference type="PROSITE" id="PS50005">
    <property type="entry name" value="TPR"/>
    <property type="match status" value="1"/>
</dbReference>
<dbReference type="PANTHER" id="PTHR46423">
    <property type="entry name" value="RNA POLYMERASE II-ASSOCIATED PROTEIN 3"/>
    <property type="match status" value="1"/>
</dbReference>
<dbReference type="AlphaFoldDB" id="A0A077QSD1"/>
<dbReference type="InterPro" id="IPR019734">
    <property type="entry name" value="TPR_rpt"/>
</dbReference>
<organism evidence="8">
    <name type="scientific">Melanopsichium pennsylvanicum 4</name>
    <dbReference type="NCBI Taxonomy" id="1398559"/>
    <lineage>
        <taxon>Eukaryota</taxon>
        <taxon>Fungi</taxon>
        <taxon>Dikarya</taxon>
        <taxon>Basidiomycota</taxon>
        <taxon>Ustilaginomycotina</taxon>
        <taxon>Ustilaginomycetes</taxon>
        <taxon>Ustilaginales</taxon>
        <taxon>Ustilaginaceae</taxon>
        <taxon>Melanopsichium</taxon>
    </lineage>
</organism>
<reference evidence="8" key="1">
    <citation type="journal article" date="2014" name="Genome Biol. Evol.">
        <title>Gene Loss Rather Than Gene Gain Is Associated with a Host Jump from Monocots to Dicots in the Smut Fungus Melanopsichium pennsylvanicum.</title>
        <authorList>
            <person name="Sharma R."/>
            <person name="Mishra B."/>
            <person name="Runge F."/>
            <person name="Thines M."/>
        </authorList>
    </citation>
    <scope>NUCLEOTIDE SEQUENCE</scope>
    <source>
        <strain evidence="8">4</strain>
    </source>
</reference>
<keyword evidence="1" id="KW-0677">Repeat</keyword>
<dbReference type="SUPFAM" id="SSF48452">
    <property type="entry name" value="TPR-like"/>
    <property type="match status" value="1"/>
</dbReference>
<dbReference type="InterPro" id="IPR011990">
    <property type="entry name" value="TPR-like_helical_dom_sf"/>
</dbReference>
<evidence type="ECO:0000256" key="5">
    <source>
        <dbReference type="PROSITE-ProRule" id="PRU00339"/>
    </source>
</evidence>
<evidence type="ECO:0000259" key="7">
    <source>
        <dbReference type="Pfam" id="PF13877"/>
    </source>
</evidence>
<dbReference type="EMBL" id="HG529543">
    <property type="protein sequence ID" value="CDI52485.1"/>
    <property type="molecule type" value="Genomic_DNA"/>
</dbReference>
<dbReference type="Gene3D" id="1.25.40.10">
    <property type="entry name" value="Tetratricopeptide repeat domain"/>
    <property type="match status" value="1"/>
</dbReference>